<gene>
    <name evidence="1" type="ORF">SAMN05421741_1493</name>
</gene>
<keyword evidence="2" id="KW-1185">Reference proteome</keyword>
<dbReference type="STRING" id="913024.SAMN05421741_1493"/>
<dbReference type="EMBL" id="FOVI01000049">
    <property type="protein sequence ID" value="SFO38901.1"/>
    <property type="molecule type" value="Genomic_DNA"/>
</dbReference>
<dbReference type="OrthoDB" id="892620at2"/>
<evidence type="ECO:0000313" key="2">
    <source>
        <dbReference type="Proteomes" id="UP000199036"/>
    </source>
</evidence>
<reference evidence="2" key="1">
    <citation type="submission" date="2016-10" db="EMBL/GenBank/DDBJ databases">
        <authorList>
            <person name="Varghese N."/>
            <person name="Submissions S."/>
        </authorList>
    </citation>
    <scope>NUCLEOTIDE SEQUENCE [LARGE SCALE GENOMIC DNA]</scope>
    <source>
        <strain evidence="2">DS-12</strain>
    </source>
</reference>
<accession>A0A1I5GTJ3</accession>
<sequence>MRFFLIFLLFFIQINMSAQGLSYQVISREKINNILREKHSLVTSTYINNYNSCFVTIFKDGTALMAPPILGGDEGIFFLDVKSMEEMVTSKKYPVKGIGTFWEKEKDNIEKINSNIHFYRDRLSEILNTELVFDNNSEYLCKVSKLINETLDKRKKNNNIKEYVSIYIAELIRQKYNGRWGLFIEYTFNNYYIPYIISEDKSCDVIGSVLNELELAKYMPLNIEAIVIEAGKKFYKYDKKRYILLE</sequence>
<dbReference type="AlphaFoldDB" id="A0A1I5GTJ3"/>
<organism evidence="1 2">
    <name type="scientific">Paenimyroides ummariense</name>
    <dbReference type="NCBI Taxonomy" id="913024"/>
    <lineage>
        <taxon>Bacteria</taxon>
        <taxon>Pseudomonadati</taxon>
        <taxon>Bacteroidota</taxon>
        <taxon>Flavobacteriia</taxon>
        <taxon>Flavobacteriales</taxon>
        <taxon>Flavobacteriaceae</taxon>
        <taxon>Paenimyroides</taxon>
    </lineage>
</organism>
<dbReference type="Proteomes" id="UP000199036">
    <property type="component" value="Unassembled WGS sequence"/>
</dbReference>
<name>A0A1I5GTJ3_9FLAO</name>
<proteinExistence type="predicted"/>
<protein>
    <submittedName>
        <fullName evidence="1">Uncharacterized protein</fullName>
    </submittedName>
</protein>
<evidence type="ECO:0000313" key="1">
    <source>
        <dbReference type="EMBL" id="SFO38901.1"/>
    </source>
</evidence>